<dbReference type="STRING" id="1802521.A2893_04165"/>
<evidence type="ECO:0000256" key="7">
    <source>
        <dbReference type="ARBA" id="ARBA00047989"/>
    </source>
</evidence>
<dbReference type="GO" id="GO:0017061">
    <property type="term" value="F:S-methyl-5-thioadenosine phosphorylase activity"/>
    <property type="evidence" value="ECO:0007669"/>
    <property type="project" value="UniProtKB-EC"/>
</dbReference>
<evidence type="ECO:0000256" key="8">
    <source>
        <dbReference type="ARBA" id="ARBA00048968"/>
    </source>
</evidence>
<evidence type="ECO:0000256" key="1">
    <source>
        <dbReference type="ARBA" id="ARBA00000553"/>
    </source>
</evidence>
<dbReference type="AlphaFoldDB" id="A0A1F8BMC2"/>
<comment type="caution">
    <text evidence="10">The sequence shown here is derived from an EMBL/GenBank/DDBJ whole genome shotgun (WGS) entry which is preliminary data.</text>
</comment>
<protein>
    <recommendedName>
        <fullName evidence="12">Purine nucleoside phosphorylase</fullName>
    </recommendedName>
</protein>
<dbReference type="InterPro" id="IPR003730">
    <property type="entry name" value="Cu_polyphenol_OxRdtase"/>
</dbReference>
<comment type="similarity">
    <text evidence="2">Belongs to the purine nucleoside phosphorylase YfiH/LACC1 family.</text>
</comment>
<dbReference type="InterPro" id="IPR038371">
    <property type="entry name" value="Cu_polyphenol_OxRdtase_sf"/>
</dbReference>
<dbReference type="InterPro" id="IPR011324">
    <property type="entry name" value="Cytotoxic_necrot_fac-like_cat"/>
</dbReference>
<evidence type="ECO:0000256" key="2">
    <source>
        <dbReference type="ARBA" id="ARBA00007353"/>
    </source>
</evidence>
<dbReference type="Gene3D" id="3.60.140.10">
    <property type="entry name" value="CNF1/YfiH-like putative cysteine hydrolases"/>
    <property type="match status" value="1"/>
</dbReference>
<accession>A0A1F8BMC2</accession>
<evidence type="ECO:0000256" key="3">
    <source>
        <dbReference type="ARBA" id="ARBA00022679"/>
    </source>
</evidence>
<evidence type="ECO:0000313" key="11">
    <source>
        <dbReference type="Proteomes" id="UP000176725"/>
    </source>
</evidence>
<evidence type="ECO:0008006" key="12">
    <source>
        <dbReference type="Google" id="ProtNLM"/>
    </source>
</evidence>
<dbReference type="GO" id="GO:0016787">
    <property type="term" value="F:hydrolase activity"/>
    <property type="evidence" value="ECO:0007669"/>
    <property type="project" value="UniProtKB-KW"/>
</dbReference>
<name>A0A1F8BMC2_9BACT</name>
<evidence type="ECO:0000256" key="4">
    <source>
        <dbReference type="ARBA" id="ARBA00022723"/>
    </source>
</evidence>
<dbReference type="EMBL" id="MGHH01000007">
    <property type="protein sequence ID" value="OGM64819.1"/>
    <property type="molecule type" value="Genomic_DNA"/>
</dbReference>
<evidence type="ECO:0000256" key="5">
    <source>
        <dbReference type="ARBA" id="ARBA00022801"/>
    </source>
</evidence>
<dbReference type="SUPFAM" id="SSF64438">
    <property type="entry name" value="CNF1/YfiH-like putative cysteine hydrolases"/>
    <property type="match status" value="1"/>
</dbReference>
<dbReference type="PANTHER" id="PTHR30616">
    <property type="entry name" value="UNCHARACTERIZED PROTEIN YFIH"/>
    <property type="match status" value="1"/>
</dbReference>
<organism evidence="10 11">
    <name type="scientific">Candidatus Woesebacteria bacterium RIFCSPLOWO2_01_FULL_39_25</name>
    <dbReference type="NCBI Taxonomy" id="1802521"/>
    <lineage>
        <taxon>Bacteria</taxon>
        <taxon>Candidatus Woeseibacteriota</taxon>
    </lineage>
</organism>
<dbReference type="PANTHER" id="PTHR30616:SF2">
    <property type="entry name" value="PURINE NUCLEOSIDE PHOSPHORYLASE LACC1"/>
    <property type="match status" value="1"/>
</dbReference>
<dbReference type="Pfam" id="PF02578">
    <property type="entry name" value="Cu-oxidase_4"/>
    <property type="match status" value="1"/>
</dbReference>
<comment type="catalytic activity">
    <reaction evidence="9">
        <text>S-methyl-5'-thioadenosine + phosphate = 5-(methylsulfanyl)-alpha-D-ribose 1-phosphate + adenine</text>
        <dbReference type="Rhea" id="RHEA:11852"/>
        <dbReference type="ChEBI" id="CHEBI:16708"/>
        <dbReference type="ChEBI" id="CHEBI:17509"/>
        <dbReference type="ChEBI" id="CHEBI:43474"/>
        <dbReference type="ChEBI" id="CHEBI:58533"/>
        <dbReference type="EC" id="2.4.2.28"/>
    </reaction>
    <physiologicalReaction direction="left-to-right" evidence="9">
        <dbReference type="Rhea" id="RHEA:11853"/>
    </physiologicalReaction>
</comment>
<keyword evidence="5" id="KW-0378">Hydrolase</keyword>
<comment type="catalytic activity">
    <reaction evidence="1">
        <text>inosine + phosphate = alpha-D-ribose 1-phosphate + hypoxanthine</text>
        <dbReference type="Rhea" id="RHEA:27646"/>
        <dbReference type="ChEBI" id="CHEBI:17368"/>
        <dbReference type="ChEBI" id="CHEBI:17596"/>
        <dbReference type="ChEBI" id="CHEBI:43474"/>
        <dbReference type="ChEBI" id="CHEBI:57720"/>
        <dbReference type="EC" id="2.4.2.1"/>
    </reaction>
    <physiologicalReaction direction="left-to-right" evidence="1">
        <dbReference type="Rhea" id="RHEA:27647"/>
    </physiologicalReaction>
</comment>
<evidence type="ECO:0000313" key="10">
    <source>
        <dbReference type="EMBL" id="OGM64819.1"/>
    </source>
</evidence>
<evidence type="ECO:0000256" key="9">
    <source>
        <dbReference type="ARBA" id="ARBA00049893"/>
    </source>
</evidence>
<sequence>MYQIPELLKFPKLFHAFSTKDDGDLSANFDLESKTVQRRGKFLGKLKLKLDDCIKMQVAHDDEIVEANEELKGISLRDWKKSVNVDGLVTNRNGIFLFLLIADCLPIIFYDPLNKAVGLIHAGWKGADLNIVGKAIKKLNTLYATNPKDLIVGIGPAARKDSFVKENPSQKDDTKWNGFIENVGNNKYKVDFVELCKKQLIDVGVPIENIFDSRIDTVKDERFFSHVREGKLTPSLQGRFACVVGLRG</sequence>
<keyword evidence="6" id="KW-0862">Zinc</keyword>
<gene>
    <name evidence="10" type="ORF">A2893_04165</name>
</gene>
<dbReference type="GO" id="GO:0005507">
    <property type="term" value="F:copper ion binding"/>
    <property type="evidence" value="ECO:0007669"/>
    <property type="project" value="TreeGrafter"/>
</dbReference>
<comment type="catalytic activity">
    <reaction evidence="8">
        <text>adenosine + phosphate = alpha-D-ribose 1-phosphate + adenine</text>
        <dbReference type="Rhea" id="RHEA:27642"/>
        <dbReference type="ChEBI" id="CHEBI:16335"/>
        <dbReference type="ChEBI" id="CHEBI:16708"/>
        <dbReference type="ChEBI" id="CHEBI:43474"/>
        <dbReference type="ChEBI" id="CHEBI:57720"/>
        <dbReference type="EC" id="2.4.2.1"/>
    </reaction>
    <physiologicalReaction direction="left-to-right" evidence="8">
        <dbReference type="Rhea" id="RHEA:27643"/>
    </physiologicalReaction>
</comment>
<evidence type="ECO:0000256" key="6">
    <source>
        <dbReference type="ARBA" id="ARBA00022833"/>
    </source>
</evidence>
<keyword evidence="4" id="KW-0479">Metal-binding</keyword>
<reference evidence="10 11" key="1">
    <citation type="journal article" date="2016" name="Nat. Commun.">
        <title>Thousands of microbial genomes shed light on interconnected biogeochemical processes in an aquifer system.</title>
        <authorList>
            <person name="Anantharaman K."/>
            <person name="Brown C.T."/>
            <person name="Hug L.A."/>
            <person name="Sharon I."/>
            <person name="Castelle C.J."/>
            <person name="Probst A.J."/>
            <person name="Thomas B.C."/>
            <person name="Singh A."/>
            <person name="Wilkins M.J."/>
            <person name="Karaoz U."/>
            <person name="Brodie E.L."/>
            <person name="Williams K.H."/>
            <person name="Hubbard S.S."/>
            <person name="Banfield J.F."/>
        </authorList>
    </citation>
    <scope>NUCLEOTIDE SEQUENCE [LARGE SCALE GENOMIC DNA]</scope>
</reference>
<keyword evidence="3" id="KW-0808">Transferase</keyword>
<dbReference type="Proteomes" id="UP000176725">
    <property type="component" value="Unassembled WGS sequence"/>
</dbReference>
<proteinExistence type="inferred from homology"/>
<dbReference type="CDD" id="cd16833">
    <property type="entry name" value="YfiH"/>
    <property type="match status" value="1"/>
</dbReference>
<comment type="catalytic activity">
    <reaction evidence="7">
        <text>adenosine + H2O + H(+) = inosine + NH4(+)</text>
        <dbReference type="Rhea" id="RHEA:24408"/>
        <dbReference type="ChEBI" id="CHEBI:15377"/>
        <dbReference type="ChEBI" id="CHEBI:15378"/>
        <dbReference type="ChEBI" id="CHEBI:16335"/>
        <dbReference type="ChEBI" id="CHEBI:17596"/>
        <dbReference type="ChEBI" id="CHEBI:28938"/>
        <dbReference type="EC" id="3.5.4.4"/>
    </reaction>
    <physiologicalReaction direction="left-to-right" evidence="7">
        <dbReference type="Rhea" id="RHEA:24409"/>
    </physiologicalReaction>
</comment>